<comment type="caution">
    <text evidence="6">The sequence shown here is derived from an EMBL/GenBank/DDBJ whole genome shotgun (WGS) entry which is preliminary data.</text>
</comment>
<dbReference type="SMART" id="SM00279">
    <property type="entry name" value="HhH2"/>
    <property type="match status" value="1"/>
</dbReference>
<dbReference type="CDD" id="cd09898">
    <property type="entry name" value="H3TH_53EXO"/>
    <property type="match status" value="1"/>
</dbReference>
<dbReference type="InterPro" id="IPR008918">
    <property type="entry name" value="HhH2"/>
</dbReference>
<dbReference type="Gene3D" id="3.40.50.1010">
    <property type="entry name" value="5'-nuclease"/>
    <property type="match status" value="1"/>
</dbReference>
<name>A0A8T0I2L3_CERPU</name>
<dbReference type="InterPro" id="IPR020046">
    <property type="entry name" value="5-3_exonucl_a-hlix_arch_N"/>
</dbReference>
<feature type="compositionally biased region" description="Low complexity" evidence="4">
    <location>
        <begin position="54"/>
        <end position="64"/>
    </location>
</feature>
<feature type="region of interest" description="Disordered" evidence="4">
    <location>
        <begin position="39"/>
        <end position="75"/>
    </location>
</feature>
<evidence type="ECO:0000313" key="6">
    <source>
        <dbReference type="EMBL" id="KAG0577175.1"/>
    </source>
</evidence>
<accession>A0A8T0I2L3</accession>
<evidence type="ECO:0000256" key="1">
    <source>
        <dbReference type="ARBA" id="ARBA00022722"/>
    </source>
</evidence>
<dbReference type="InterPro" id="IPR002421">
    <property type="entry name" value="5-3_exonuclease"/>
</dbReference>
<dbReference type="PANTHER" id="PTHR42646">
    <property type="entry name" value="FLAP ENDONUCLEASE XNI"/>
    <property type="match status" value="1"/>
</dbReference>
<dbReference type="EMBL" id="CM026425">
    <property type="protein sequence ID" value="KAG0577175.1"/>
    <property type="molecule type" value="Genomic_DNA"/>
</dbReference>
<dbReference type="InterPro" id="IPR036279">
    <property type="entry name" value="5-3_exonuclease_C_sf"/>
</dbReference>
<dbReference type="FunFam" id="1.10.150.20:FF:000003">
    <property type="entry name" value="DNA polymerase I"/>
    <property type="match status" value="1"/>
</dbReference>
<dbReference type="SUPFAM" id="SSF47807">
    <property type="entry name" value="5' to 3' exonuclease, C-terminal subdomain"/>
    <property type="match status" value="1"/>
</dbReference>
<dbReference type="GO" id="GO:0017108">
    <property type="term" value="F:5'-flap endonuclease activity"/>
    <property type="evidence" value="ECO:0007669"/>
    <property type="project" value="InterPro"/>
</dbReference>
<evidence type="ECO:0000313" key="7">
    <source>
        <dbReference type="Proteomes" id="UP000822688"/>
    </source>
</evidence>
<dbReference type="GO" id="GO:0033567">
    <property type="term" value="P:DNA replication, Okazaki fragment processing"/>
    <property type="evidence" value="ECO:0007669"/>
    <property type="project" value="InterPro"/>
</dbReference>
<protein>
    <recommendedName>
        <fullName evidence="5">5'-3' exonuclease domain-containing protein</fullName>
    </recommendedName>
</protein>
<dbReference type="InterPro" id="IPR038969">
    <property type="entry name" value="FEN"/>
</dbReference>
<keyword evidence="1" id="KW-0540">Nuclease</keyword>
<dbReference type="CDD" id="cd09859">
    <property type="entry name" value="PIN_53EXO"/>
    <property type="match status" value="1"/>
</dbReference>
<dbReference type="SUPFAM" id="SSF88723">
    <property type="entry name" value="PIN domain-like"/>
    <property type="match status" value="1"/>
</dbReference>
<dbReference type="InterPro" id="IPR020045">
    <property type="entry name" value="DNA_polI_H3TH"/>
</dbReference>
<evidence type="ECO:0000256" key="4">
    <source>
        <dbReference type="SAM" id="MobiDB-lite"/>
    </source>
</evidence>
<dbReference type="Proteomes" id="UP000822688">
    <property type="component" value="Chromosome 5"/>
</dbReference>
<keyword evidence="3" id="KW-0238">DNA-binding</keyword>
<sequence length="412" mass="45664">MAMLRMSSSSLQWAMSMLPNVSNQRPFFAIKPPAVSFLKRQRPGSSHMRIQSRAASSEEAPAAAKKGSRLLPDDKPLNVQLPSESNFPWEGGESQRSLLLLDGNAILYRAYFKIMAKVQYGSLKDMGSEADWVLTVFTALSTVIRLLGIMPTHVAAAFDYKGLTFRHEIYQAYKSGRPPTPDTVCQALSCLKPALLSLGINVVEVAGVEADDVIATLALRAVDAGMNVSIASPDKDFFQIISPSLRLLRFVPRGSGIVPFGVKEFQERFGDIEPWQYLEVLALQGDKVDNIPGLTGVGEITALKLVKEFGTVENLLENREKVKLKRPRMSLMADDGGILLSKKLLSLKTDLPHHFLPYSLDDFQCQSPKDDGEQFVKLLNAMSAYVDSSIPEELQDRASQLWERWDVMESAL</sequence>
<proteinExistence type="predicted"/>
<evidence type="ECO:0000259" key="5">
    <source>
        <dbReference type="SMART" id="SM00475"/>
    </source>
</evidence>
<dbReference type="GO" id="GO:0003677">
    <property type="term" value="F:DNA binding"/>
    <property type="evidence" value="ECO:0007669"/>
    <property type="project" value="UniProtKB-KW"/>
</dbReference>
<gene>
    <name evidence="6" type="ORF">KC19_5G136500</name>
</gene>
<organism evidence="6 7">
    <name type="scientific">Ceratodon purpureus</name>
    <name type="common">Fire moss</name>
    <name type="synonym">Dicranum purpureum</name>
    <dbReference type="NCBI Taxonomy" id="3225"/>
    <lineage>
        <taxon>Eukaryota</taxon>
        <taxon>Viridiplantae</taxon>
        <taxon>Streptophyta</taxon>
        <taxon>Embryophyta</taxon>
        <taxon>Bryophyta</taxon>
        <taxon>Bryophytina</taxon>
        <taxon>Bryopsida</taxon>
        <taxon>Dicranidae</taxon>
        <taxon>Pseudoditrichales</taxon>
        <taxon>Ditrichaceae</taxon>
        <taxon>Ceratodon</taxon>
    </lineage>
</organism>
<keyword evidence="2" id="KW-0378">Hydrolase</keyword>
<dbReference type="PANTHER" id="PTHR42646:SF2">
    <property type="entry name" value="5'-3' EXONUCLEASE FAMILY PROTEIN"/>
    <property type="match status" value="1"/>
</dbReference>
<evidence type="ECO:0000256" key="3">
    <source>
        <dbReference type="ARBA" id="ARBA00023125"/>
    </source>
</evidence>
<dbReference type="Pfam" id="PF02739">
    <property type="entry name" value="5_3_exonuc_N"/>
    <property type="match status" value="1"/>
</dbReference>
<evidence type="ECO:0000256" key="2">
    <source>
        <dbReference type="ARBA" id="ARBA00022801"/>
    </source>
</evidence>
<dbReference type="InterPro" id="IPR029060">
    <property type="entry name" value="PIN-like_dom_sf"/>
</dbReference>
<keyword evidence="7" id="KW-1185">Reference proteome</keyword>
<dbReference type="GO" id="GO:0008409">
    <property type="term" value="F:5'-3' exonuclease activity"/>
    <property type="evidence" value="ECO:0007669"/>
    <property type="project" value="InterPro"/>
</dbReference>
<feature type="domain" description="5'-3' exonuclease" evidence="5">
    <location>
        <begin position="95"/>
        <end position="366"/>
    </location>
</feature>
<dbReference type="Pfam" id="PF01367">
    <property type="entry name" value="5_3_exonuc"/>
    <property type="match status" value="1"/>
</dbReference>
<dbReference type="SMART" id="SM00475">
    <property type="entry name" value="53EXOc"/>
    <property type="match status" value="1"/>
</dbReference>
<dbReference type="AlphaFoldDB" id="A0A8T0I2L3"/>
<reference evidence="6" key="1">
    <citation type="submission" date="2020-06" db="EMBL/GenBank/DDBJ databases">
        <title>WGS assembly of Ceratodon purpureus strain R40.</title>
        <authorList>
            <person name="Carey S.B."/>
            <person name="Jenkins J."/>
            <person name="Shu S."/>
            <person name="Lovell J.T."/>
            <person name="Sreedasyam A."/>
            <person name="Maumus F."/>
            <person name="Tiley G.P."/>
            <person name="Fernandez-Pozo N."/>
            <person name="Barry K."/>
            <person name="Chen C."/>
            <person name="Wang M."/>
            <person name="Lipzen A."/>
            <person name="Daum C."/>
            <person name="Saski C.A."/>
            <person name="Payton A.C."/>
            <person name="Mcbreen J.C."/>
            <person name="Conrad R.E."/>
            <person name="Kollar L.M."/>
            <person name="Olsson S."/>
            <person name="Huttunen S."/>
            <person name="Landis J.B."/>
            <person name="Wickett N.J."/>
            <person name="Johnson M.G."/>
            <person name="Rensing S.A."/>
            <person name="Grimwood J."/>
            <person name="Schmutz J."/>
            <person name="Mcdaniel S.F."/>
        </authorList>
    </citation>
    <scope>NUCLEOTIDE SEQUENCE</scope>
    <source>
        <strain evidence="6">R40</strain>
    </source>
</reference>
<dbReference type="Gene3D" id="1.10.150.20">
    <property type="entry name" value="5' to 3' exonuclease, C-terminal subdomain"/>
    <property type="match status" value="1"/>
</dbReference>